<sequence>EAHEVNHSSSVSTRKRDGYFGMSCNIGVEMYKALRSATTLHAARTAARAIERSVPT</sequence>
<protein>
    <submittedName>
        <fullName evidence="1">Uncharacterized protein</fullName>
    </submittedName>
</protein>
<dbReference type="Proteomes" id="UP000595437">
    <property type="component" value="Chromosome 9"/>
</dbReference>
<evidence type="ECO:0000313" key="1">
    <source>
        <dbReference type="EMBL" id="QQP39818.1"/>
    </source>
</evidence>
<organism evidence="1 2">
    <name type="scientific">Caligus rogercresseyi</name>
    <name type="common">Sea louse</name>
    <dbReference type="NCBI Taxonomy" id="217165"/>
    <lineage>
        <taxon>Eukaryota</taxon>
        <taxon>Metazoa</taxon>
        <taxon>Ecdysozoa</taxon>
        <taxon>Arthropoda</taxon>
        <taxon>Crustacea</taxon>
        <taxon>Multicrustacea</taxon>
        <taxon>Hexanauplia</taxon>
        <taxon>Copepoda</taxon>
        <taxon>Siphonostomatoida</taxon>
        <taxon>Caligidae</taxon>
        <taxon>Caligus</taxon>
    </lineage>
</organism>
<accession>A0A7T8JYG9</accession>
<gene>
    <name evidence="1" type="ORF">FKW44_013655</name>
</gene>
<dbReference type="AlphaFoldDB" id="A0A7T8JYG9"/>
<dbReference type="EMBL" id="CP045898">
    <property type="protein sequence ID" value="QQP39818.1"/>
    <property type="molecule type" value="Genomic_DNA"/>
</dbReference>
<proteinExistence type="predicted"/>
<feature type="non-terminal residue" evidence="1">
    <location>
        <position position="1"/>
    </location>
</feature>
<name>A0A7T8JYG9_CALRO</name>
<keyword evidence="2" id="KW-1185">Reference proteome</keyword>
<reference evidence="2" key="1">
    <citation type="submission" date="2021-01" db="EMBL/GenBank/DDBJ databases">
        <title>Caligus Genome Assembly.</title>
        <authorList>
            <person name="Gallardo-Escarate C."/>
        </authorList>
    </citation>
    <scope>NUCLEOTIDE SEQUENCE [LARGE SCALE GENOMIC DNA]</scope>
</reference>
<evidence type="ECO:0000313" key="2">
    <source>
        <dbReference type="Proteomes" id="UP000595437"/>
    </source>
</evidence>